<dbReference type="EMBL" id="JAAEDM010000067">
    <property type="protein sequence ID" value="MBR0673338.1"/>
    <property type="molecule type" value="Genomic_DNA"/>
</dbReference>
<dbReference type="GO" id="GO:0003700">
    <property type="term" value="F:DNA-binding transcription factor activity"/>
    <property type="evidence" value="ECO:0007669"/>
    <property type="project" value="InterPro"/>
</dbReference>
<evidence type="ECO:0000256" key="3">
    <source>
        <dbReference type="ARBA" id="ARBA00023163"/>
    </source>
</evidence>
<dbReference type="PANTHER" id="PTHR46796">
    <property type="entry name" value="HTH-TYPE TRANSCRIPTIONAL ACTIVATOR RHAS-RELATED"/>
    <property type="match status" value="1"/>
</dbReference>
<dbReference type="Proteomes" id="UP001138751">
    <property type="component" value="Unassembled WGS sequence"/>
</dbReference>
<evidence type="ECO:0000256" key="1">
    <source>
        <dbReference type="ARBA" id="ARBA00023015"/>
    </source>
</evidence>
<comment type="caution">
    <text evidence="5">The sequence shown here is derived from an EMBL/GenBank/DDBJ whole genome shotgun (WGS) entry which is preliminary data.</text>
</comment>
<reference evidence="5" key="2">
    <citation type="journal article" date="2021" name="Syst. Appl. Microbiol.">
        <title>Roseomonas hellenica sp. nov., isolated from roots of wild-growing Alkanna tinctoria.</title>
        <authorList>
            <person name="Rat A."/>
            <person name="Naranjo H.D."/>
            <person name="Lebbe L."/>
            <person name="Cnockaert M."/>
            <person name="Krigas N."/>
            <person name="Grigoriadou K."/>
            <person name="Maloupa E."/>
            <person name="Willems A."/>
        </authorList>
    </citation>
    <scope>NUCLEOTIDE SEQUENCE</scope>
    <source>
        <strain evidence="5">LMG 31231</strain>
    </source>
</reference>
<feature type="domain" description="HTH araC/xylS-type" evidence="4">
    <location>
        <begin position="153"/>
        <end position="250"/>
    </location>
</feature>
<reference evidence="5" key="1">
    <citation type="submission" date="2020-01" db="EMBL/GenBank/DDBJ databases">
        <authorList>
            <person name="Rat A."/>
        </authorList>
    </citation>
    <scope>NUCLEOTIDE SEQUENCE</scope>
    <source>
        <strain evidence="5">LMG 31231</strain>
    </source>
</reference>
<organism evidence="5 6">
    <name type="scientific">Neoroseomonas soli</name>
    <dbReference type="NCBI Taxonomy" id="1081025"/>
    <lineage>
        <taxon>Bacteria</taxon>
        <taxon>Pseudomonadati</taxon>
        <taxon>Pseudomonadota</taxon>
        <taxon>Alphaproteobacteria</taxon>
        <taxon>Acetobacterales</taxon>
        <taxon>Acetobacteraceae</taxon>
        <taxon>Neoroseomonas</taxon>
    </lineage>
</organism>
<dbReference type="GO" id="GO:0043565">
    <property type="term" value="F:sequence-specific DNA binding"/>
    <property type="evidence" value="ECO:0007669"/>
    <property type="project" value="InterPro"/>
</dbReference>
<dbReference type="InterPro" id="IPR018060">
    <property type="entry name" value="HTH_AraC"/>
</dbReference>
<dbReference type="Gene3D" id="1.10.10.60">
    <property type="entry name" value="Homeodomain-like"/>
    <property type="match status" value="1"/>
</dbReference>
<keyword evidence="1" id="KW-0805">Transcription regulation</keyword>
<keyword evidence="2" id="KW-0238">DNA-binding</keyword>
<keyword evidence="3" id="KW-0804">Transcription</keyword>
<dbReference type="AlphaFoldDB" id="A0A9X9X1Q9"/>
<accession>A0A9X9X1Q9</accession>
<proteinExistence type="predicted"/>
<evidence type="ECO:0000313" key="5">
    <source>
        <dbReference type="EMBL" id="MBR0673338.1"/>
    </source>
</evidence>
<evidence type="ECO:0000259" key="4">
    <source>
        <dbReference type="PROSITE" id="PS01124"/>
    </source>
</evidence>
<dbReference type="SUPFAM" id="SSF46689">
    <property type="entry name" value="Homeodomain-like"/>
    <property type="match status" value="1"/>
</dbReference>
<dbReference type="SMART" id="SM00342">
    <property type="entry name" value="HTH_ARAC"/>
    <property type="match status" value="1"/>
</dbReference>
<dbReference type="Pfam" id="PF12833">
    <property type="entry name" value="HTH_18"/>
    <property type="match status" value="1"/>
</dbReference>
<evidence type="ECO:0000313" key="6">
    <source>
        <dbReference type="Proteomes" id="UP001138751"/>
    </source>
</evidence>
<keyword evidence="6" id="KW-1185">Reference proteome</keyword>
<dbReference type="InterPro" id="IPR009057">
    <property type="entry name" value="Homeodomain-like_sf"/>
</dbReference>
<protein>
    <submittedName>
        <fullName evidence="5">Helix-turn-helix transcriptional regulator</fullName>
    </submittedName>
</protein>
<sequence length="250" mass="26494">MGYTAAGQIVVWQGGSLWAGRAAMTTDVHSHHAIQITLGLDGGFRLSGPEAGFGAETVAAVVAADKPHAFSVDATVALIFVEPESLQGRAISRLCGEAAIVAIDPELLGHTAAGLLEAIRGRNGAEMESAARAVVARLGGPGSPRDRPDARVARVIGMLGLRLDDPPRLEEAAHLAKLSPDRFRHLFVEETGLQYRSYLLWLRLGRAVAAFAKGQSLTEAAHAAGFSDSAHLSRTFRRTFGLMPSSLRVE</sequence>
<dbReference type="InterPro" id="IPR050204">
    <property type="entry name" value="AraC_XylS_family_regulators"/>
</dbReference>
<evidence type="ECO:0000256" key="2">
    <source>
        <dbReference type="ARBA" id="ARBA00023125"/>
    </source>
</evidence>
<dbReference type="RefSeq" id="WP_211863746.1">
    <property type="nucleotide sequence ID" value="NZ_JAAEDM010000067.1"/>
</dbReference>
<name>A0A9X9X1Q9_9PROT</name>
<dbReference type="PROSITE" id="PS01124">
    <property type="entry name" value="HTH_ARAC_FAMILY_2"/>
    <property type="match status" value="1"/>
</dbReference>
<gene>
    <name evidence="5" type="ORF">GXW76_19340</name>
</gene>